<feature type="binding site" evidence="13">
    <location>
        <position position="117"/>
    </location>
    <ligand>
        <name>Mg(2+)</name>
        <dbReference type="ChEBI" id="CHEBI:18420"/>
    </ligand>
</feature>
<comment type="catalytic activity">
    <reaction evidence="11">
        <text>apo-[peptidyl-carrier protein] + CoA = holo-[peptidyl-carrier protein] + adenosine 3',5'-bisphosphate + H(+)</text>
        <dbReference type="Rhea" id="RHEA:46228"/>
        <dbReference type="Rhea" id="RHEA-COMP:11479"/>
        <dbReference type="Rhea" id="RHEA-COMP:11480"/>
        <dbReference type="ChEBI" id="CHEBI:15378"/>
        <dbReference type="ChEBI" id="CHEBI:29999"/>
        <dbReference type="ChEBI" id="CHEBI:57287"/>
        <dbReference type="ChEBI" id="CHEBI:58343"/>
        <dbReference type="ChEBI" id="CHEBI:64479"/>
    </reaction>
</comment>
<accession>A0A2U8H8J0</accession>
<feature type="binding site" evidence="13">
    <location>
        <position position="115"/>
    </location>
    <ligand>
        <name>Mg(2+)</name>
        <dbReference type="ChEBI" id="CHEBI:18420"/>
    </ligand>
</feature>
<comment type="function">
    <text evidence="1">Involved in the biosynthesis of the siderophore enterobactin (enterochelin), which is a macrocyclic trimeric lactone of N-(2,3-dihydroxybenzoyl)-serine. The serine trilactone serves as a scaffolding for the three catechol functionalities that provide hexadentate coordination for the tightly ligated iron(2+) atoms. Plays an essential role in the assembly of the enterobactin by catalyzing the transfer of the 4'-phosphopantetheine (Ppant) moiety from coenzyme A to the apo-domains of both EntB (ArCP domain) and EntF (PCP domain) to yield their holo-forms which make them competent for the activation of 2,3-dihydroxybenzoate (DHB) and L-serine, respectively.</text>
</comment>
<keyword evidence="13" id="KW-0479">Metal-binding</keyword>
<evidence type="ECO:0000256" key="9">
    <source>
        <dbReference type="ARBA" id="ARBA00031996"/>
    </source>
</evidence>
<dbReference type="GO" id="GO:0005886">
    <property type="term" value="C:plasma membrane"/>
    <property type="evidence" value="ECO:0007669"/>
    <property type="project" value="TreeGrafter"/>
</dbReference>
<keyword evidence="13" id="KW-0460">Magnesium</keyword>
<evidence type="ECO:0000256" key="4">
    <source>
        <dbReference type="ARBA" id="ARBA00011503"/>
    </source>
</evidence>
<dbReference type="PANTHER" id="PTHR38096">
    <property type="entry name" value="ENTEROBACTIN SYNTHASE COMPONENT D"/>
    <property type="match status" value="1"/>
</dbReference>
<dbReference type="Pfam" id="PF17837">
    <property type="entry name" value="4PPT_N"/>
    <property type="match status" value="1"/>
</dbReference>
<name>A0A2U8H8J0_9RHOB</name>
<dbReference type="AlphaFoldDB" id="A0A2U8H8J0"/>
<dbReference type="EMBL" id="CP022189">
    <property type="protein sequence ID" value="AWI82222.1"/>
    <property type="molecule type" value="Genomic_DNA"/>
</dbReference>
<feature type="binding site" evidence="12">
    <location>
        <position position="156"/>
    </location>
    <ligand>
        <name>CoA</name>
        <dbReference type="ChEBI" id="CHEBI:57287"/>
    </ligand>
</feature>
<comment type="cofactor">
    <cofactor evidence="13">
        <name>Mg(2+)</name>
        <dbReference type="ChEBI" id="CHEBI:18420"/>
    </cofactor>
</comment>
<evidence type="ECO:0000256" key="8">
    <source>
        <dbReference type="ARBA" id="ARBA00029894"/>
    </source>
</evidence>
<dbReference type="SUPFAM" id="SSF56214">
    <property type="entry name" value="4'-phosphopantetheinyl transferase"/>
    <property type="match status" value="1"/>
</dbReference>
<dbReference type="InterPro" id="IPR003542">
    <property type="entry name" value="Enbac_synth_compD-like"/>
</dbReference>
<comment type="subunit">
    <text evidence="4">EntB, EntD, EntE, and EntF form a multienzyme complex called enterobactin synthase.</text>
</comment>
<feature type="binding site" evidence="12">
    <location>
        <position position="57"/>
    </location>
    <ligand>
        <name>CoA</name>
        <dbReference type="ChEBI" id="CHEBI:57287"/>
    </ligand>
</feature>
<feature type="binding site" evidence="12">
    <location>
        <position position="49"/>
    </location>
    <ligand>
        <name>CoA</name>
        <dbReference type="ChEBI" id="CHEBI:57287"/>
    </ligand>
</feature>
<dbReference type="Proteomes" id="UP000244915">
    <property type="component" value="Chromosome 1"/>
</dbReference>
<dbReference type="InterPro" id="IPR041354">
    <property type="entry name" value="4PPT_N"/>
</dbReference>
<dbReference type="PANTHER" id="PTHR38096:SF1">
    <property type="entry name" value="ENTEROBACTIN SYNTHASE COMPONENT D"/>
    <property type="match status" value="1"/>
</dbReference>
<evidence type="ECO:0000256" key="5">
    <source>
        <dbReference type="ARBA" id="ARBA00019087"/>
    </source>
</evidence>
<evidence type="ECO:0000256" key="2">
    <source>
        <dbReference type="ARBA" id="ARBA00004993"/>
    </source>
</evidence>
<evidence type="ECO:0000259" key="15">
    <source>
        <dbReference type="Pfam" id="PF17837"/>
    </source>
</evidence>
<dbReference type="PRINTS" id="PR01399">
    <property type="entry name" value="ENTSNTHTASED"/>
</dbReference>
<comment type="catalytic activity">
    <reaction evidence="10">
        <text>apo-[aryl-carrier protein] + CoA = holo-[aryl-carrier protein] + adenosine 3',5'-bisphosphate + H(+)</text>
        <dbReference type="Rhea" id="RHEA:48404"/>
        <dbReference type="Rhea" id="RHEA-COMP:15903"/>
        <dbReference type="Rhea" id="RHEA-COMP:17557"/>
        <dbReference type="ChEBI" id="CHEBI:15378"/>
        <dbReference type="ChEBI" id="CHEBI:29999"/>
        <dbReference type="ChEBI" id="CHEBI:57287"/>
        <dbReference type="ChEBI" id="CHEBI:58343"/>
        <dbReference type="ChEBI" id="CHEBI:64479"/>
    </reaction>
</comment>
<dbReference type="GO" id="GO:0009366">
    <property type="term" value="C:enterobactin synthetase complex"/>
    <property type="evidence" value="ECO:0007669"/>
    <property type="project" value="InterPro"/>
</dbReference>
<evidence type="ECO:0000256" key="7">
    <source>
        <dbReference type="ARBA" id="ARBA00023191"/>
    </source>
</evidence>
<evidence type="ECO:0000259" key="14">
    <source>
        <dbReference type="Pfam" id="PF01648"/>
    </source>
</evidence>
<evidence type="ECO:0000256" key="6">
    <source>
        <dbReference type="ARBA" id="ARBA00022679"/>
    </source>
</evidence>
<evidence type="ECO:0000256" key="11">
    <source>
        <dbReference type="ARBA" id="ARBA00049191"/>
    </source>
</evidence>
<dbReference type="Gene3D" id="3.90.470.20">
    <property type="entry name" value="4'-phosphopantetheinyl transferase domain"/>
    <property type="match status" value="1"/>
</dbReference>
<keyword evidence="7" id="KW-0259">Enterobactin biosynthesis</keyword>
<dbReference type="InterPro" id="IPR008278">
    <property type="entry name" value="4-PPantetheinyl_Trfase_dom"/>
</dbReference>
<evidence type="ECO:0000313" key="16">
    <source>
        <dbReference type="EMBL" id="AWI82222.1"/>
    </source>
</evidence>
<evidence type="ECO:0000256" key="3">
    <source>
        <dbReference type="ARBA" id="ARBA00008342"/>
    </source>
</evidence>
<evidence type="ECO:0000256" key="1">
    <source>
        <dbReference type="ARBA" id="ARBA00003937"/>
    </source>
</evidence>
<evidence type="ECO:0000256" key="13">
    <source>
        <dbReference type="PIRSR" id="PIRSR603542-2"/>
    </source>
</evidence>
<feature type="binding site" evidence="12">
    <location>
        <begin position="93"/>
        <end position="94"/>
    </location>
    <ligand>
        <name>CoA</name>
        <dbReference type="ChEBI" id="CHEBI:57287"/>
    </ligand>
</feature>
<dbReference type="RefSeq" id="WP_108964148.1">
    <property type="nucleotide sequence ID" value="NZ_CP022189.1"/>
</dbReference>
<feature type="domain" description="4'-phosphopantetheinyl transferase" evidence="14">
    <location>
        <begin position="111"/>
        <end position="176"/>
    </location>
</feature>
<evidence type="ECO:0000256" key="10">
    <source>
        <dbReference type="ARBA" id="ARBA00049176"/>
    </source>
</evidence>
<feature type="domain" description="4'-phosphopantetheinyl transferase N-terminal" evidence="15">
    <location>
        <begin position="37"/>
        <end position="104"/>
    </location>
</feature>
<dbReference type="GO" id="GO:0009239">
    <property type="term" value="P:enterobactin biosynthetic process"/>
    <property type="evidence" value="ECO:0007669"/>
    <property type="project" value="UniProtKB-UniPathway"/>
</dbReference>
<gene>
    <name evidence="16" type="ORF">CEW88_00155</name>
</gene>
<dbReference type="GO" id="GO:0008897">
    <property type="term" value="F:holo-[acyl-carrier-protein] synthase activity"/>
    <property type="evidence" value="ECO:0007669"/>
    <property type="project" value="InterPro"/>
</dbReference>
<evidence type="ECO:0000313" key="17">
    <source>
        <dbReference type="Proteomes" id="UP000244915"/>
    </source>
</evidence>
<reference evidence="16 17" key="1">
    <citation type="submission" date="2017-06" db="EMBL/GenBank/DDBJ databases">
        <title>Yangia sp. YSBP01 complete genome sequence.</title>
        <authorList>
            <person name="Woo J.-H."/>
            <person name="Kim H.-S."/>
        </authorList>
    </citation>
    <scope>NUCLEOTIDE SEQUENCE [LARGE SCALE GENOMIC DNA]</scope>
    <source>
        <strain evidence="16 17">YSBP01</strain>
    </source>
</reference>
<dbReference type="InterPro" id="IPR037143">
    <property type="entry name" value="4-PPantetheinyl_Trfase_dom_sf"/>
</dbReference>
<comment type="similarity">
    <text evidence="3">Belongs to the P-Pant transferase superfamily. EntD family.</text>
</comment>
<sequence length="218" mass="23595">MVRPEDLRDLLNGVTLPEGLVWAVSEPVEDLSELFPEERAGISRAVPKRQAEFAGGRLAARAALRQLGLPDVAIPKGADRAPVWPEGVVASITHTEGLCLAMAARARDWRGLGIDLEVDRPMRSELIRSIASVPELARLSPMPFSRAGVRIFSAKEAAYKAQYPLTGALFGFEAMESRLPLGAMRMVAEMGLGAGATLPMLQIVKFDLILSICTLPHE</sequence>
<dbReference type="GO" id="GO:0000287">
    <property type="term" value="F:magnesium ion binding"/>
    <property type="evidence" value="ECO:0007669"/>
    <property type="project" value="InterPro"/>
</dbReference>
<organism evidence="16 17">
    <name type="scientific">Alloyangia pacifica</name>
    <dbReference type="NCBI Taxonomy" id="311180"/>
    <lineage>
        <taxon>Bacteria</taxon>
        <taxon>Pseudomonadati</taxon>
        <taxon>Pseudomonadota</taxon>
        <taxon>Alphaproteobacteria</taxon>
        <taxon>Rhodobacterales</taxon>
        <taxon>Roseobacteraceae</taxon>
        <taxon>Alloyangia</taxon>
    </lineage>
</organism>
<proteinExistence type="inferred from homology"/>
<protein>
    <recommendedName>
        <fullName evidence="5">Enterobactin synthase component D</fullName>
    </recommendedName>
    <alternativeName>
        <fullName evidence="8">4'-phosphopantetheinyl transferase EntD</fullName>
    </alternativeName>
    <alternativeName>
        <fullName evidence="9">Enterochelin synthase D</fullName>
    </alternativeName>
</protein>
<feature type="binding site" evidence="12">
    <location>
        <position position="115"/>
    </location>
    <ligand>
        <name>CoA</name>
        <dbReference type="ChEBI" id="CHEBI:57287"/>
    </ligand>
</feature>
<dbReference type="UniPathway" id="UPA00017"/>
<comment type="pathway">
    <text evidence="2">Siderophore biosynthesis; enterobactin biosynthesis.</text>
</comment>
<feature type="binding site" evidence="12">
    <location>
        <position position="160"/>
    </location>
    <ligand>
        <name>CoA</name>
        <dbReference type="ChEBI" id="CHEBI:57287"/>
    </ligand>
</feature>
<keyword evidence="6 16" id="KW-0808">Transferase</keyword>
<dbReference type="OrthoDB" id="8210607at2"/>
<evidence type="ECO:0000256" key="12">
    <source>
        <dbReference type="PIRSR" id="PIRSR603542-1"/>
    </source>
</evidence>
<dbReference type="Pfam" id="PF01648">
    <property type="entry name" value="ACPS"/>
    <property type="match status" value="1"/>
</dbReference>
<dbReference type="KEGG" id="ypac:CEW88_00155"/>